<dbReference type="AlphaFoldDB" id="A0A3B0YQP6"/>
<keyword evidence="1" id="KW-0812">Transmembrane</keyword>
<evidence type="ECO:0008006" key="3">
    <source>
        <dbReference type="Google" id="ProtNLM"/>
    </source>
</evidence>
<proteinExistence type="predicted"/>
<keyword evidence="1" id="KW-1133">Transmembrane helix</keyword>
<accession>A0A3B0YQP6</accession>
<name>A0A3B0YQP6_9ZZZZ</name>
<dbReference type="InterPro" id="IPR022472">
    <property type="entry name" value="VPLPA-CTERM"/>
</dbReference>
<dbReference type="NCBIfam" id="TIGR03370">
    <property type="entry name" value="VPLPA-CTERM"/>
    <property type="match status" value="1"/>
</dbReference>
<reference evidence="2" key="1">
    <citation type="submission" date="2018-06" db="EMBL/GenBank/DDBJ databases">
        <authorList>
            <person name="Zhirakovskaya E."/>
        </authorList>
    </citation>
    <scope>NUCLEOTIDE SEQUENCE</scope>
</reference>
<sequence>MLNFKKTAIAAVICTTALVSTAASAVTYDVLGGSFVMPLVSPPDGNDGFVVTDILGVGSSWSEGAAAFDGSAFGQTATCLGCGTIDPSAGLSGLGALPFFGGNVTTYFAPTGVDGITHAGPTVDVANGTADMGSFYANWNGTEFNQGSTGAVVADNGDGTLTLSWDSLIVGGAFGGKTGFWTMDIEAQAVPIPAAVWLFGSGLVGLVGIARRRKTS</sequence>
<feature type="transmembrane region" description="Helical" evidence="1">
    <location>
        <begin position="192"/>
        <end position="210"/>
    </location>
</feature>
<protein>
    <recommendedName>
        <fullName evidence="3">PEP-CTERM protein-sorting domain-containing protein</fullName>
    </recommendedName>
</protein>
<dbReference type="EMBL" id="UOFL01000225">
    <property type="protein sequence ID" value="VAW81751.1"/>
    <property type="molecule type" value="Genomic_DNA"/>
</dbReference>
<keyword evidence="1" id="KW-0472">Membrane</keyword>
<evidence type="ECO:0000256" key="1">
    <source>
        <dbReference type="SAM" id="Phobius"/>
    </source>
</evidence>
<organism evidence="2">
    <name type="scientific">hydrothermal vent metagenome</name>
    <dbReference type="NCBI Taxonomy" id="652676"/>
    <lineage>
        <taxon>unclassified sequences</taxon>
        <taxon>metagenomes</taxon>
        <taxon>ecological metagenomes</taxon>
    </lineage>
</organism>
<evidence type="ECO:0000313" key="2">
    <source>
        <dbReference type="EMBL" id="VAW81751.1"/>
    </source>
</evidence>
<gene>
    <name evidence="2" type="ORF">MNBD_GAMMA12-2237</name>
</gene>